<reference evidence="9 10" key="1">
    <citation type="submission" date="2019-03" db="EMBL/GenBank/DDBJ databases">
        <title>Genomic Encyclopedia of Type Strains, Phase IV (KMG-IV): sequencing the most valuable type-strain genomes for metagenomic binning, comparative biology and taxonomic classification.</title>
        <authorList>
            <person name="Goeker M."/>
        </authorList>
    </citation>
    <scope>NUCLEOTIDE SEQUENCE [LARGE SCALE GENOMIC DNA]</scope>
    <source>
        <strain evidence="9 10">DSM 45361</strain>
    </source>
</reference>
<proteinExistence type="inferred from homology"/>
<dbReference type="EMBL" id="SNXZ01000003">
    <property type="protein sequence ID" value="TDP97780.1"/>
    <property type="molecule type" value="Genomic_DNA"/>
</dbReference>
<dbReference type="InterPro" id="IPR029069">
    <property type="entry name" value="HotDog_dom_sf"/>
</dbReference>
<keyword evidence="1" id="KW-0378">Hydrolase</keyword>
<dbReference type="PANTHER" id="PTHR43240">
    <property type="entry name" value="1,4-DIHYDROXY-2-NAPHTHOYL-COA THIOESTERASE 1"/>
    <property type="match status" value="1"/>
</dbReference>
<dbReference type="InterPro" id="IPR006683">
    <property type="entry name" value="Thioestr_dom"/>
</dbReference>
<dbReference type="RefSeq" id="WP_133850934.1">
    <property type="nucleotide sequence ID" value="NZ_SNXZ01000003.1"/>
</dbReference>
<dbReference type="AlphaFoldDB" id="A0A4R6SCX4"/>
<dbReference type="OrthoDB" id="8525891at2"/>
<evidence type="ECO:0000256" key="1">
    <source>
        <dbReference type="ARBA" id="ARBA00022801"/>
    </source>
</evidence>
<evidence type="ECO:0000256" key="6">
    <source>
        <dbReference type="ARBA" id="ARBA00040062"/>
    </source>
</evidence>
<comment type="catalytic activity">
    <reaction evidence="7">
        <text>a medium-chain fatty acyl-CoA + H2O = a medium-chain fatty acid + CoA + H(+)</text>
        <dbReference type="Rhea" id="RHEA:68184"/>
        <dbReference type="ChEBI" id="CHEBI:15377"/>
        <dbReference type="ChEBI" id="CHEBI:15378"/>
        <dbReference type="ChEBI" id="CHEBI:57287"/>
        <dbReference type="ChEBI" id="CHEBI:59558"/>
        <dbReference type="ChEBI" id="CHEBI:90546"/>
    </reaction>
</comment>
<sequence length="143" mass="14698">MTGFRPTVELGNAVLAAQPFNGQVGARCTVLDPGAATLEIEIKDLHRQQFGVVHGGVLAYAADNVLTFAGGSVLGPSVVTAGFTISYLRAARDGVLRAEAVVVHANAHQAVCTAELRVVPPDGEPVLCAVAQGTIVATKVSRP</sequence>
<dbReference type="SUPFAM" id="SSF54637">
    <property type="entry name" value="Thioesterase/thiol ester dehydrase-isomerase"/>
    <property type="match status" value="1"/>
</dbReference>
<evidence type="ECO:0000256" key="2">
    <source>
        <dbReference type="ARBA" id="ARBA00035880"/>
    </source>
</evidence>
<dbReference type="NCBIfam" id="TIGR00369">
    <property type="entry name" value="unchar_dom_1"/>
    <property type="match status" value="1"/>
</dbReference>
<dbReference type="CDD" id="cd03443">
    <property type="entry name" value="PaaI_thioesterase"/>
    <property type="match status" value="1"/>
</dbReference>
<name>A0A4R6SCX4_LABRH</name>
<gene>
    <name evidence="9" type="ORF">EV186_103746</name>
</gene>
<dbReference type="EC" id="3.1.2.20" evidence="5"/>
<evidence type="ECO:0000256" key="3">
    <source>
        <dbReference type="ARBA" id="ARBA00036002"/>
    </source>
</evidence>
<evidence type="ECO:0000256" key="4">
    <source>
        <dbReference type="ARBA" id="ARBA00038381"/>
    </source>
</evidence>
<comment type="similarity">
    <text evidence="4">Belongs to the YigI thioesterase family.</text>
</comment>
<dbReference type="Proteomes" id="UP000295444">
    <property type="component" value="Unassembled WGS sequence"/>
</dbReference>
<accession>A0A4R6SCX4</accession>
<comment type="catalytic activity">
    <reaction evidence="3">
        <text>a long-chain fatty acyl-CoA + H2O = a long-chain fatty acid + CoA + H(+)</text>
        <dbReference type="Rhea" id="RHEA:67680"/>
        <dbReference type="ChEBI" id="CHEBI:15377"/>
        <dbReference type="ChEBI" id="CHEBI:15378"/>
        <dbReference type="ChEBI" id="CHEBI:57287"/>
        <dbReference type="ChEBI" id="CHEBI:57560"/>
        <dbReference type="ChEBI" id="CHEBI:83139"/>
    </reaction>
</comment>
<organism evidence="9 10">
    <name type="scientific">Labedaea rhizosphaerae</name>
    <dbReference type="NCBI Taxonomy" id="598644"/>
    <lineage>
        <taxon>Bacteria</taxon>
        <taxon>Bacillati</taxon>
        <taxon>Actinomycetota</taxon>
        <taxon>Actinomycetes</taxon>
        <taxon>Pseudonocardiales</taxon>
        <taxon>Pseudonocardiaceae</taxon>
        <taxon>Labedaea</taxon>
    </lineage>
</organism>
<dbReference type="GO" id="GO:0047617">
    <property type="term" value="F:fatty acyl-CoA hydrolase activity"/>
    <property type="evidence" value="ECO:0007669"/>
    <property type="project" value="UniProtKB-EC"/>
</dbReference>
<keyword evidence="10" id="KW-1185">Reference proteome</keyword>
<evidence type="ECO:0000256" key="7">
    <source>
        <dbReference type="ARBA" id="ARBA00048062"/>
    </source>
</evidence>
<evidence type="ECO:0000256" key="5">
    <source>
        <dbReference type="ARBA" id="ARBA00038894"/>
    </source>
</evidence>
<evidence type="ECO:0000259" key="8">
    <source>
        <dbReference type="Pfam" id="PF03061"/>
    </source>
</evidence>
<dbReference type="PANTHER" id="PTHR43240:SF20">
    <property type="entry name" value="MEDIUM_LONG-CHAIN ACYL-COA THIOESTERASE YIGI"/>
    <property type="match status" value="1"/>
</dbReference>
<dbReference type="InterPro" id="IPR003736">
    <property type="entry name" value="PAAI_dom"/>
</dbReference>
<evidence type="ECO:0000313" key="10">
    <source>
        <dbReference type="Proteomes" id="UP000295444"/>
    </source>
</evidence>
<comment type="catalytic activity">
    <reaction evidence="2">
        <text>a fatty acyl-CoA + H2O = a fatty acid + CoA + H(+)</text>
        <dbReference type="Rhea" id="RHEA:16781"/>
        <dbReference type="ChEBI" id="CHEBI:15377"/>
        <dbReference type="ChEBI" id="CHEBI:15378"/>
        <dbReference type="ChEBI" id="CHEBI:28868"/>
        <dbReference type="ChEBI" id="CHEBI:57287"/>
        <dbReference type="ChEBI" id="CHEBI:77636"/>
        <dbReference type="EC" id="3.1.2.20"/>
    </reaction>
</comment>
<comment type="caution">
    <text evidence="9">The sequence shown here is derived from an EMBL/GenBank/DDBJ whole genome shotgun (WGS) entry which is preliminary data.</text>
</comment>
<protein>
    <recommendedName>
        <fullName evidence="6">Medium/long-chain acyl-CoA thioesterase YigI</fullName>
        <ecNumber evidence="5">3.1.2.20</ecNumber>
    </recommendedName>
</protein>
<evidence type="ECO:0000313" key="9">
    <source>
        <dbReference type="EMBL" id="TDP97780.1"/>
    </source>
</evidence>
<feature type="domain" description="Thioesterase" evidence="8">
    <location>
        <begin position="50"/>
        <end position="117"/>
    </location>
</feature>
<dbReference type="Pfam" id="PF03061">
    <property type="entry name" value="4HBT"/>
    <property type="match status" value="1"/>
</dbReference>
<dbReference type="Gene3D" id="3.10.129.10">
    <property type="entry name" value="Hotdog Thioesterase"/>
    <property type="match status" value="1"/>
</dbReference>